<dbReference type="PROSITE" id="PS51217">
    <property type="entry name" value="UVRD_HELICASE_CTER"/>
    <property type="match status" value="1"/>
</dbReference>
<dbReference type="AlphaFoldDB" id="A0A4D6Y3U9"/>
<evidence type="ECO:0000256" key="9">
    <source>
        <dbReference type="ARBA" id="ARBA00022842"/>
    </source>
</evidence>
<keyword evidence="7 15" id="KW-0269">Exonuclease</keyword>
<dbReference type="InterPro" id="IPR011335">
    <property type="entry name" value="Restrct_endonuc-II-like"/>
</dbReference>
<evidence type="ECO:0000256" key="3">
    <source>
        <dbReference type="ARBA" id="ARBA00022741"/>
    </source>
</evidence>
<organism evidence="19 20">
    <name type="scientific">Buchnera aphidicola</name>
    <name type="common">Macrosiphoniella sanborni</name>
    <dbReference type="NCBI Taxonomy" id="1241865"/>
    <lineage>
        <taxon>Bacteria</taxon>
        <taxon>Pseudomonadati</taxon>
        <taxon>Pseudomonadota</taxon>
        <taxon>Gammaproteobacteria</taxon>
        <taxon>Enterobacterales</taxon>
        <taxon>Erwiniaceae</taxon>
        <taxon>Buchnera</taxon>
    </lineage>
</organism>
<dbReference type="InterPro" id="IPR004586">
    <property type="entry name" value="RecB"/>
</dbReference>
<keyword evidence="5 15" id="KW-0378">Hydrolase</keyword>
<dbReference type="GO" id="GO:0016887">
    <property type="term" value="F:ATP hydrolysis activity"/>
    <property type="evidence" value="ECO:0007669"/>
    <property type="project" value="RHEA"/>
</dbReference>
<feature type="active site" description="For nuclease activity" evidence="15">
    <location>
        <position position="1077"/>
    </location>
</feature>
<feature type="domain" description="UvrD-like helicase ATP-binding" evidence="17">
    <location>
        <begin position="4"/>
        <end position="448"/>
    </location>
</feature>
<evidence type="ECO:0000256" key="8">
    <source>
        <dbReference type="ARBA" id="ARBA00022840"/>
    </source>
</evidence>
<dbReference type="GO" id="GO:0005829">
    <property type="term" value="C:cytosol"/>
    <property type="evidence" value="ECO:0007669"/>
    <property type="project" value="TreeGrafter"/>
</dbReference>
<feature type="binding site" evidence="15">
    <location>
        <position position="953"/>
    </location>
    <ligand>
        <name>Mg(2+)</name>
        <dbReference type="ChEBI" id="CHEBI:18420"/>
    </ligand>
</feature>
<feature type="region of interest" description="Nuclease activity, interacts with RecD and RecA" evidence="15">
    <location>
        <begin position="897"/>
        <end position="1170"/>
    </location>
</feature>
<dbReference type="GO" id="GO:0000724">
    <property type="term" value="P:double-strand break repair via homologous recombination"/>
    <property type="evidence" value="ECO:0007669"/>
    <property type="project" value="UniProtKB-UniRule"/>
</dbReference>
<dbReference type="GO" id="GO:0043138">
    <property type="term" value="F:3'-5' DNA helicase activity"/>
    <property type="evidence" value="ECO:0007669"/>
    <property type="project" value="UniProtKB-UniRule"/>
</dbReference>
<dbReference type="Gene3D" id="3.40.50.300">
    <property type="entry name" value="P-loop containing nucleotide triphosphate hydrolases"/>
    <property type="match status" value="2"/>
</dbReference>
<evidence type="ECO:0000313" key="19">
    <source>
        <dbReference type="EMBL" id="QCI23967.1"/>
    </source>
</evidence>
<keyword evidence="10 15" id="KW-0238">DNA-binding</keyword>
<dbReference type="RefSeq" id="WP_158362863.1">
    <property type="nucleotide sequence ID" value="NZ_CP034864.1"/>
</dbReference>
<proteinExistence type="inferred from homology"/>
<comment type="miscellaneous">
    <text evidence="15">In the RecBCD complex, RecB has a slow 3'-5' helicase, an exonuclease activity and loads RecA onto ssDNA, RecD has a fast 5'-3' helicase activity, while RecC stimulates the ATPase and processivity of the RecB helicase and contributes to recognition of the Chi site.</text>
</comment>
<evidence type="ECO:0000256" key="2">
    <source>
        <dbReference type="ARBA" id="ARBA00022723"/>
    </source>
</evidence>
<comment type="domain">
    <text evidence="15">The N-terminal DNA-binding domain is a ssDNA-dependent ATPase and has ATP-dependent 3'-5' helicase function. This domain interacts with RecC.</text>
</comment>
<comment type="function">
    <text evidence="15">A helicase/nuclease that prepares dsDNA breaks (DSB) for recombinational DNA repair. Binds to DSBs and unwinds DNA via a highly rapid and processive ATP-dependent bidirectional helicase activity. Unwinds dsDNA until it encounters a Chi (crossover hotspot instigator) sequence from the 3' direction. Cuts ssDNA a few nucleotides 3' to the Chi site. The properties and activities of the enzyme are changed at Chi. The Chi-altered holoenzyme produces a long 3'-ssDNA overhang and facilitates RecA-binding to the ssDNA for homologous DNA recombination and repair. Holoenzyme degrades any linearized DNA that is unable to undergo homologous recombination. In the holoenzyme this subunit contributes ATPase, 3'-5' helicase, exonuclease activity and loads RecA onto ssDNA.</text>
</comment>
<dbReference type="GO" id="GO:0005524">
    <property type="term" value="F:ATP binding"/>
    <property type="evidence" value="ECO:0007669"/>
    <property type="project" value="UniProtKB-UniRule"/>
</dbReference>
<gene>
    <name evidence="15 19" type="primary">recB</name>
    <name evidence="19" type="ORF">D9V74_02145</name>
</gene>
<evidence type="ECO:0000256" key="14">
    <source>
        <dbReference type="ARBA" id="ARBA00048988"/>
    </source>
</evidence>
<comment type="catalytic activity">
    <reaction evidence="15">
        <text>Exonucleolytic cleavage (in the presence of ATP) in either 5'- to 3'- or 3'- to 5'-direction to yield 5'-phosphooligonucleotides.</text>
        <dbReference type="EC" id="3.1.11.5"/>
    </reaction>
</comment>
<evidence type="ECO:0000256" key="12">
    <source>
        <dbReference type="ARBA" id="ARBA00023235"/>
    </source>
</evidence>
<feature type="region of interest" description="DNA-binding and helicase activity, interacts with RecC" evidence="15">
    <location>
        <begin position="1"/>
        <end position="841"/>
    </location>
</feature>
<evidence type="ECO:0000256" key="6">
    <source>
        <dbReference type="ARBA" id="ARBA00022806"/>
    </source>
</evidence>
<dbReference type="InterPro" id="IPR014017">
    <property type="entry name" value="DNA_helicase_UvrD-like_C"/>
</dbReference>
<keyword evidence="2 15" id="KW-0479">Metal-binding</keyword>
<dbReference type="InterPro" id="IPR000212">
    <property type="entry name" value="DNA_helicase_UvrD/REP"/>
</dbReference>
<dbReference type="OrthoDB" id="9810135at2"/>
<dbReference type="Gene3D" id="3.90.320.10">
    <property type="match status" value="1"/>
</dbReference>
<sequence length="1170" mass="139270">MNITHVQKKLDVFKVSLSEINLIEASAGTGKTFTIVLLYLRCLLGLGKKPYTKKLHIHEILVLTFTNAAKEELYIRIKEGIYNLYVACINKTSTDPVCRLFLNEITNIDEAIYILKNAHNNINHSAIYTIHSFCQNILKSDTFYINNFFGDEIIENEDGLYLKTTQDFWRLCLYNLPENIIKIILKDYKNPKNLLKIIKPFISINSINFKNKILKNDDIILLHKKNIKKINSFKKKWLIYTDIILKIINNLKINKKIYNKYNLSRWINHITIWAQSKTKDYQIPISLQYFTENNIKKNTKNYISSQYIIFKETEKILKYHFSLNHIILLYSIKKIKKLLIQEKKKQALLGFNDLLSILLKILKKEKYLRNLIRKKYPVAFIDEFQDTNIEQYEIFHLLYKKNKELALFLIGDPKQAIYSFRGADIFSYFYIKSKIKKHYYLDMNWRSSKNMCDSINVLFSQNNNAFIFENISFQPIISSDKKSKMHFTIKGLSQTPIRFFLYKKKEASLDEYQIWIANQCAREISYWLTCAKKGEAKIITKNKEKILSSNDIAILVRNKKEANIIKEELCKHNIFSVYSSEKNSIFKTFDAQELLWILESILDPDNQILLQKSISTHILQGICTTITAKKNDQNSYFLIEKLYEYHEIWENISIFQMIKVMILEYQKNANLIEMNTNYIKNLNFLHIAEILEEKSQYFNKQVCLIHWFQKKISETKAPMSYEYIRNFSESPSVKIITIHKSKGLEYPIVWIPFMINFNQSVLSIYHNPKNFKMIIDMKKDDYGLEMADKERLAEDIRFLYVAITRSIMHCCIGIACLIKKKIKNRIHSDIHKSSLGYLIQNTQPMNYENLLTQLNKLNINKLFEIKNNKKKIILSNNKKNLYLIYKPNFFNQNNKKIWNITSFTKLQKEYNYIKSKKKILSLDSYNIQITTKKNKKLTIHNFPRGKNTGLMLHYILKNLHILSDKKNNWFSDILRKYNISSQWTEVLVSWIKNIIHVPLDNQNMSLSNIKKKLYIQELEFFFPIKNILYSKELNNIIQFFDPNSINTPKLFFHPTKGILKGYIDLFFLWNKKYYIIDYKSNWLGDNNSYYSPENIKKEVMKQRYDLQYQIYTIAIHKYLKQKIKNYHYQNDFGGVFYFFLRAIDNQNNYNGIFYTLPNYSLIKKIISLIL</sequence>
<feature type="domain" description="UvrD-like helicase C-terminal" evidence="18">
    <location>
        <begin position="465"/>
        <end position="743"/>
    </location>
</feature>
<evidence type="ECO:0000256" key="15">
    <source>
        <dbReference type="HAMAP-Rule" id="MF_01485"/>
    </source>
</evidence>
<comment type="catalytic activity">
    <reaction evidence="13 15">
        <text>Couples ATP hydrolysis with the unwinding of duplex DNA by translocating in the 3'-5' direction.</text>
        <dbReference type="EC" id="5.6.2.4"/>
    </reaction>
</comment>
<feature type="binding site" evidence="15">
    <location>
        <position position="1064"/>
    </location>
    <ligand>
        <name>Mg(2+)</name>
        <dbReference type="ChEBI" id="CHEBI:18420"/>
    </ligand>
</feature>
<dbReference type="Pfam" id="PF13361">
    <property type="entry name" value="UvrD_C"/>
    <property type="match status" value="1"/>
</dbReference>
<dbReference type="PROSITE" id="PS51198">
    <property type="entry name" value="UVRD_HELICASE_ATP_BIND"/>
    <property type="match status" value="1"/>
</dbReference>
<dbReference type="EC" id="5.6.2.4" evidence="15"/>
<keyword evidence="12 15" id="KW-0413">Isomerase</keyword>
<dbReference type="Gene3D" id="1.10.486.10">
    <property type="entry name" value="PCRA, domain 4"/>
    <property type="match status" value="1"/>
</dbReference>
<accession>A0A4D6Y3U9</accession>
<dbReference type="Gene3D" id="1.10.3170.10">
    <property type="entry name" value="Recbcd, chain B, domain 2"/>
    <property type="match status" value="1"/>
</dbReference>
<dbReference type="HAMAP" id="MF_01485">
    <property type="entry name" value="RecB"/>
    <property type="match status" value="1"/>
</dbReference>
<comment type="domain">
    <text evidence="15">The C-terminal domain has nuclease activity and interacts with RecD. It interacts with RecA, facilitating its loading onto ssDNA.</text>
</comment>
<evidence type="ECO:0000256" key="7">
    <source>
        <dbReference type="ARBA" id="ARBA00022839"/>
    </source>
</evidence>
<evidence type="ECO:0000256" key="10">
    <source>
        <dbReference type="ARBA" id="ARBA00023125"/>
    </source>
</evidence>
<dbReference type="NCBIfam" id="TIGR00609">
    <property type="entry name" value="recB"/>
    <property type="match status" value="1"/>
</dbReference>
<keyword evidence="8 15" id="KW-0067">ATP-binding</keyword>
<comment type="subunit">
    <text evidence="15">Heterotrimer of RecB, RecC and RecD. All subunits contribute to DNA-binding. Interacts with RecA.</text>
</comment>
<evidence type="ECO:0000256" key="13">
    <source>
        <dbReference type="ARBA" id="ARBA00034617"/>
    </source>
</evidence>
<evidence type="ECO:0000259" key="18">
    <source>
        <dbReference type="PROSITE" id="PS51217"/>
    </source>
</evidence>
<reference evidence="19 20" key="1">
    <citation type="submission" date="2018-12" db="EMBL/GenBank/DDBJ databases">
        <authorList>
            <person name="Chong R.A."/>
        </authorList>
    </citation>
    <scope>NUCLEOTIDE SEQUENCE [LARGE SCALE GENOMIC DNA]</scope>
    <source>
        <strain evidence="19 20">Msa</strain>
    </source>
</reference>
<dbReference type="GO" id="GO:0000287">
    <property type="term" value="F:magnesium ion binding"/>
    <property type="evidence" value="ECO:0007669"/>
    <property type="project" value="UniProtKB-UniRule"/>
</dbReference>
<comment type="similarity">
    <text evidence="15">Belongs to the helicase family. UvrD subfamily.</text>
</comment>
<keyword evidence="9 15" id="KW-0460">Magnesium</keyword>
<dbReference type="GO" id="GO:0008854">
    <property type="term" value="F:exodeoxyribonuclease V activity"/>
    <property type="evidence" value="ECO:0007669"/>
    <property type="project" value="UniProtKB-EC"/>
</dbReference>
<feature type="binding site" evidence="15">
    <location>
        <position position="1077"/>
    </location>
    <ligand>
        <name>Mg(2+)</name>
        <dbReference type="ChEBI" id="CHEBI:18420"/>
    </ligand>
</feature>
<dbReference type="InterPro" id="IPR027417">
    <property type="entry name" value="P-loop_NTPase"/>
</dbReference>
<dbReference type="SUPFAM" id="SSF52540">
    <property type="entry name" value="P-loop containing nucleoside triphosphate hydrolases"/>
    <property type="match status" value="1"/>
</dbReference>
<evidence type="ECO:0000256" key="1">
    <source>
        <dbReference type="ARBA" id="ARBA00022722"/>
    </source>
</evidence>
<reference evidence="19 20" key="2">
    <citation type="submission" date="2019-05" db="EMBL/GenBank/DDBJ databases">
        <title>Genome evolution of the obligate endosymbiont Buchnera aphidicola.</title>
        <authorList>
            <person name="Moran N.A."/>
        </authorList>
    </citation>
    <scope>NUCLEOTIDE SEQUENCE [LARGE SCALE GENOMIC DNA]</scope>
    <source>
        <strain evidence="19 20">Msa</strain>
    </source>
</reference>
<dbReference type="EC" id="3.1.11.5" evidence="15"/>
<keyword evidence="3 15" id="KW-0547">Nucleotide-binding</keyword>
<feature type="binding site" evidence="16">
    <location>
        <begin position="25"/>
        <end position="32"/>
    </location>
    <ligand>
        <name>ATP</name>
        <dbReference type="ChEBI" id="CHEBI:30616"/>
    </ligand>
</feature>
<evidence type="ECO:0000256" key="11">
    <source>
        <dbReference type="ARBA" id="ARBA00023204"/>
    </source>
</evidence>
<dbReference type="EMBL" id="CP034864">
    <property type="protein sequence ID" value="QCI23967.1"/>
    <property type="molecule type" value="Genomic_DNA"/>
</dbReference>
<dbReference type="Proteomes" id="UP000298745">
    <property type="component" value="Chromosome"/>
</dbReference>
<keyword evidence="1 15" id="KW-0540">Nuclease</keyword>
<keyword evidence="11 15" id="KW-0234">DNA repair</keyword>
<evidence type="ECO:0000256" key="5">
    <source>
        <dbReference type="ARBA" id="ARBA00022801"/>
    </source>
</evidence>
<comment type="cofactor">
    <cofactor evidence="15">
        <name>Mg(2+)</name>
        <dbReference type="ChEBI" id="CHEBI:18420"/>
    </cofactor>
    <text evidence="15">Binds 1 Mg(2+) ion per subunit.</text>
</comment>
<dbReference type="CDD" id="cd22352">
    <property type="entry name" value="RecB_C-like"/>
    <property type="match status" value="1"/>
</dbReference>
<dbReference type="InterPro" id="IPR014016">
    <property type="entry name" value="UvrD-like_ATP-bd"/>
</dbReference>
<dbReference type="SUPFAM" id="SSF52980">
    <property type="entry name" value="Restriction endonuclease-like"/>
    <property type="match status" value="1"/>
</dbReference>
<dbReference type="InterPro" id="IPR011604">
    <property type="entry name" value="PDDEXK-like_dom_sf"/>
</dbReference>
<comment type="catalytic activity">
    <reaction evidence="14 15">
        <text>ATP + H2O = ADP + phosphate + H(+)</text>
        <dbReference type="Rhea" id="RHEA:13065"/>
        <dbReference type="ChEBI" id="CHEBI:15377"/>
        <dbReference type="ChEBI" id="CHEBI:15378"/>
        <dbReference type="ChEBI" id="CHEBI:30616"/>
        <dbReference type="ChEBI" id="CHEBI:43474"/>
        <dbReference type="ChEBI" id="CHEBI:456216"/>
        <dbReference type="EC" id="5.6.2.4"/>
    </reaction>
</comment>
<evidence type="ECO:0000256" key="16">
    <source>
        <dbReference type="PROSITE-ProRule" id="PRU00560"/>
    </source>
</evidence>
<keyword evidence="6 15" id="KW-0347">Helicase</keyword>
<evidence type="ECO:0000259" key="17">
    <source>
        <dbReference type="PROSITE" id="PS51198"/>
    </source>
</evidence>
<evidence type="ECO:0000256" key="4">
    <source>
        <dbReference type="ARBA" id="ARBA00022763"/>
    </source>
</evidence>
<dbReference type="PANTHER" id="PTHR11070:SF23">
    <property type="entry name" value="RECBCD ENZYME SUBUNIT RECB"/>
    <property type="match status" value="1"/>
</dbReference>
<dbReference type="PANTHER" id="PTHR11070">
    <property type="entry name" value="UVRD / RECB / PCRA DNA HELICASE FAMILY MEMBER"/>
    <property type="match status" value="1"/>
</dbReference>
<keyword evidence="4 15" id="KW-0227">DNA damage</keyword>
<dbReference type="GO" id="GO:0009338">
    <property type="term" value="C:exodeoxyribonuclease V complex"/>
    <property type="evidence" value="ECO:0007669"/>
    <property type="project" value="TreeGrafter"/>
</dbReference>
<protein>
    <recommendedName>
        <fullName evidence="15">RecBCD enzyme subunit RecB</fullName>
        <ecNumber evidence="15">3.1.11.5</ecNumber>
        <ecNumber evidence="15">5.6.2.4</ecNumber>
    </recommendedName>
    <alternativeName>
        <fullName evidence="15">DNA 3'-5' helicase subunit RecB</fullName>
    </alternativeName>
    <alternativeName>
        <fullName evidence="15">Exonuclease V subunit RecB</fullName>
        <shortName evidence="15">ExoV subunit RecB</shortName>
    </alternativeName>
    <alternativeName>
        <fullName evidence="15">Helicase/nuclease RecBCD subunit RecB</fullName>
    </alternativeName>
</protein>
<dbReference type="GO" id="GO:0003677">
    <property type="term" value="F:DNA binding"/>
    <property type="evidence" value="ECO:0007669"/>
    <property type="project" value="UniProtKB-UniRule"/>
</dbReference>
<dbReference type="Pfam" id="PF00580">
    <property type="entry name" value="UvrD-helicase"/>
    <property type="match status" value="1"/>
</dbReference>
<name>A0A4D6Y3U9_9GAMM</name>
<evidence type="ECO:0000313" key="20">
    <source>
        <dbReference type="Proteomes" id="UP000298745"/>
    </source>
</evidence>